<sequence length="621" mass="74396">MILTCIERGFNVLALFGTLVYDRQYFLNDVLLRSIFTVGYTDFVPLFFLSSSMSDVTKDFMMRKFRNHLSSINEIDFHDFYCFITEQNLDLKFNWRDLFFCSIIESEYTEEKVEVLRIINKYLTDEDKEHISKKIEYSSVWDTKECNMKILKFTKEFGLNVPPTTVISCMSEEELSNYIEQHKRDSYDHKLALLSIYEEEGRYKDYKKLLSSLKRSCIKNKYELACSQGKIELIKAIDKVKRQKAYDPVFASNTDNIKDIWLYFQNEFDPLDFERIKECTVSTYVTFMKILVMYKDKLDERFEWEKFFIQMMADVIEHEEDEEEDMTLVNILSELIINITSDSLRAFCCQHLFAIAIHLTVEDETWHQVYNSWYAKELPCYERYPSDVKWPKFFWKALSMSKCMEVFKMWVRAVISGRFELFEPLNKEEKIDSSFMVARGMLDQVVCGLYNMRCHWKMDCIVNRNVGLTLATCCYFSCFSSPRDQCIDRLLFMKQFFVPDMRAKKSVGFDVFRILRHCENREQIMKLMHNEHYSLDSEFINYCSSLEEVRNYKIASSHFTPAFGPPDMLITDQEEILRMDKINLQRDVSYQYIRLPMHYEIAIHIHSMFKFMRSWRVFYNS</sequence>
<gene>
    <name evidence="1" type="ORF">AKO1_014371</name>
</gene>
<dbReference type="EMBL" id="JAOPGA020000883">
    <property type="protein sequence ID" value="KAL0482692.1"/>
    <property type="molecule type" value="Genomic_DNA"/>
</dbReference>
<feature type="non-terminal residue" evidence="1">
    <location>
        <position position="621"/>
    </location>
</feature>
<comment type="caution">
    <text evidence="1">The sequence shown here is derived from an EMBL/GenBank/DDBJ whole genome shotgun (WGS) entry which is preliminary data.</text>
</comment>
<protein>
    <submittedName>
        <fullName evidence="1">Uncharacterized protein</fullName>
    </submittedName>
</protein>
<accession>A0AAW2Z279</accession>
<evidence type="ECO:0000313" key="2">
    <source>
        <dbReference type="Proteomes" id="UP001431209"/>
    </source>
</evidence>
<organism evidence="1 2">
    <name type="scientific">Acrasis kona</name>
    <dbReference type="NCBI Taxonomy" id="1008807"/>
    <lineage>
        <taxon>Eukaryota</taxon>
        <taxon>Discoba</taxon>
        <taxon>Heterolobosea</taxon>
        <taxon>Tetramitia</taxon>
        <taxon>Eutetramitia</taxon>
        <taxon>Acrasidae</taxon>
        <taxon>Acrasis</taxon>
    </lineage>
</organism>
<dbReference type="AlphaFoldDB" id="A0AAW2Z279"/>
<dbReference type="Proteomes" id="UP001431209">
    <property type="component" value="Unassembled WGS sequence"/>
</dbReference>
<name>A0AAW2Z279_9EUKA</name>
<keyword evidence="2" id="KW-1185">Reference proteome</keyword>
<reference evidence="1 2" key="1">
    <citation type="submission" date="2024-03" db="EMBL/GenBank/DDBJ databases">
        <title>The Acrasis kona genome and developmental transcriptomes reveal deep origins of eukaryotic multicellular pathways.</title>
        <authorList>
            <person name="Sheikh S."/>
            <person name="Fu C.-J."/>
            <person name="Brown M.W."/>
            <person name="Baldauf S.L."/>
        </authorList>
    </citation>
    <scope>NUCLEOTIDE SEQUENCE [LARGE SCALE GENOMIC DNA]</scope>
    <source>
        <strain evidence="1 2">ATCC MYA-3509</strain>
    </source>
</reference>
<proteinExistence type="predicted"/>
<evidence type="ECO:0000313" key="1">
    <source>
        <dbReference type="EMBL" id="KAL0482692.1"/>
    </source>
</evidence>